<gene>
    <name evidence="7" type="ORF">G4Z02_05625</name>
</gene>
<dbReference type="PANTHER" id="PTHR33677:SF4">
    <property type="entry name" value="COPPER-SENSING TRANSCRIPTIONAL REPRESSOR CSOR"/>
    <property type="match status" value="1"/>
</dbReference>
<accession>A0A7L7KTZ4</accession>
<organism evidence="7 8">
    <name type="scientific">Candidatus Xianfuyuplasma coldseepsis</name>
    <dbReference type="NCBI Taxonomy" id="2782163"/>
    <lineage>
        <taxon>Bacteria</taxon>
        <taxon>Bacillati</taxon>
        <taxon>Mycoplasmatota</taxon>
        <taxon>Mollicutes</taxon>
        <taxon>Candidatus Izemoplasmatales</taxon>
        <taxon>Candidatus Izemoplasmataceae</taxon>
        <taxon>Candidatus Xianfuyuplasma</taxon>
    </lineage>
</organism>
<evidence type="ECO:0000256" key="3">
    <source>
        <dbReference type="ARBA" id="ARBA00022490"/>
    </source>
</evidence>
<dbReference type="GO" id="GO:0045892">
    <property type="term" value="P:negative regulation of DNA-templated transcription"/>
    <property type="evidence" value="ECO:0007669"/>
    <property type="project" value="UniProtKB-ARBA"/>
</dbReference>
<keyword evidence="8" id="KW-1185">Reference proteome</keyword>
<comment type="subcellular location">
    <subcellularLocation>
        <location evidence="1">Cytoplasm</location>
    </subcellularLocation>
</comment>
<dbReference type="GO" id="GO:0003677">
    <property type="term" value="F:DNA binding"/>
    <property type="evidence" value="ECO:0007669"/>
    <property type="project" value="InterPro"/>
</dbReference>
<dbReference type="InterPro" id="IPR003735">
    <property type="entry name" value="Metal_Tscrpt_repr"/>
</dbReference>
<comment type="subunit">
    <text evidence="2">Homodimer.</text>
</comment>
<keyword evidence="4" id="KW-0479">Metal-binding</keyword>
<protein>
    <recommendedName>
        <fullName evidence="5">Copper-sensing transcriptional repressor CsoR</fullName>
    </recommendedName>
    <alternativeName>
        <fullName evidence="6">Copper-sensitive operon repressor</fullName>
    </alternativeName>
</protein>
<dbReference type="InterPro" id="IPR038390">
    <property type="entry name" value="Metal_Tscrpt_repr_sf"/>
</dbReference>
<evidence type="ECO:0000313" key="8">
    <source>
        <dbReference type="Proteomes" id="UP000514720"/>
    </source>
</evidence>
<dbReference type="KEGG" id="xcl:G4Z02_05625"/>
<name>A0A7L7KTZ4_9MOLU</name>
<evidence type="ECO:0000256" key="2">
    <source>
        <dbReference type="ARBA" id="ARBA00011738"/>
    </source>
</evidence>
<evidence type="ECO:0000313" key="7">
    <source>
        <dbReference type="EMBL" id="QMS85248.1"/>
    </source>
</evidence>
<dbReference type="PANTHER" id="PTHR33677">
    <property type="entry name" value="TRANSCRIPTIONAL REPRESSOR FRMR-RELATED"/>
    <property type="match status" value="1"/>
</dbReference>
<evidence type="ECO:0000256" key="5">
    <source>
        <dbReference type="ARBA" id="ARBA00039938"/>
    </source>
</evidence>
<keyword evidence="3" id="KW-0963">Cytoplasm</keyword>
<dbReference type="Gene3D" id="1.20.58.1000">
    <property type="entry name" value="Metal-sensitive repressor, helix protomer"/>
    <property type="match status" value="1"/>
</dbReference>
<reference evidence="7 8" key="1">
    <citation type="submission" date="2020-02" db="EMBL/GenBank/DDBJ databases">
        <authorList>
            <person name="Zheng R.K."/>
            <person name="Sun C.M."/>
        </authorList>
    </citation>
    <scope>NUCLEOTIDE SEQUENCE [LARGE SCALE GENOMIC DNA]</scope>
    <source>
        <strain evidence="8">zrk13</strain>
    </source>
</reference>
<dbReference type="EMBL" id="CP048914">
    <property type="protein sequence ID" value="QMS85248.1"/>
    <property type="molecule type" value="Genomic_DNA"/>
</dbReference>
<dbReference type="CDD" id="cd10159">
    <property type="entry name" value="CsoR-like_DUF156_2"/>
    <property type="match status" value="1"/>
</dbReference>
<dbReference type="GO" id="GO:0046872">
    <property type="term" value="F:metal ion binding"/>
    <property type="evidence" value="ECO:0007669"/>
    <property type="project" value="UniProtKB-KW"/>
</dbReference>
<dbReference type="GO" id="GO:0005737">
    <property type="term" value="C:cytoplasm"/>
    <property type="evidence" value="ECO:0007669"/>
    <property type="project" value="UniProtKB-SubCell"/>
</dbReference>
<dbReference type="AlphaFoldDB" id="A0A7L7KTZ4"/>
<proteinExistence type="predicted"/>
<dbReference type="RefSeq" id="WP_258877031.1">
    <property type="nucleotide sequence ID" value="NZ_CP048914.1"/>
</dbReference>
<sequence>MDNKTINILKTSRGQIDAVIRMAEEGRYCVDILNQILATQALLKKANLKILEDHIRGCVKNSFENGDSNSKIDEVIEIIDTYLK</sequence>
<dbReference type="Proteomes" id="UP000514720">
    <property type="component" value="Chromosome"/>
</dbReference>
<evidence type="ECO:0000256" key="4">
    <source>
        <dbReference type="ARBA" id="ARBA00022723"/>
    </source>
</evidence>
<dbReference type="Pfam" id="PF02583">
    <property type="entry name" value="Trns_repr_metal"/>
    <property type="match status" value="1"/>
</dbReference>
<evidence type="ECO:0000256" key="1">
    <source>
        <dbReference type="ARBA" id="ARBA00004496"/>
    </source>
</evidence>
<evidence type="ECO:0000256" key="6">
    <source>
        <dbReference type="ARBA" id="ARBA00041544"/>
    </source>
</evidence>